<feature type="transmembrane region" description="Helical" evidence="8">
    <location>
        <begin position="181"/>
        <end position="203"/>
    </location>
</feature>
<comment type="subcellular location">
    <subcellularLocation>
        <location evidence="1">Cell inner membrane</location>
        <topology evidence="1">Multi-pass membrane protein</topology>
    </subcellularLocation>
    <subcellularLocation>
        <location evidence="8">Cell membrane</location>
        <topology evidence="8">Multi-pass membrane protein</topology>
    </subcellularLocation>
</comment>
<evidence type="ECO:0000256" key="1">
    <source>
        <dbReference type="ARBA" id="ARBA00004429"/>
    </source>
</evidence>
<protein>
    <submittedName>
        <fullName evidence="10">ABC transporter permease subunit</fullName>
    </submittedName>
</protein>
<evidence type="ECO:0000313" key="10">
    <source>
        <dbReference type="EMBL" id="MDL2402104.1"/>
    </source>
</evidence>
<comment type="caution">
    <text evidence="10">The sequence shown here is derived from an EMBL/GenBank/DDBJ whole genome shotgun (WGS) entry which is preliminary data.</text>
</comment>
<keyword evidence="5 8" id="KW-0812">Transmembrane</keyword>
<dbReference type="RefSeq" id="WP_285871452.1">
    <property type="nucleotide sequence ID" value="NZ_JARFYM010000025.1"/>
</dbReference>
<keyword evidence="4" id="KW-0997">Cell inner membrane</keyword>
<keyword evidence="11" id="KW-1185">Reference proteome</keyword>
<feature type="transmembrane region" description="Helical" evidence="8">
    <location>
        <begin position="104"/>
        <end position="128"/>
    </location>
</feature>
<feature type="transmembrane region" description="Helical" evidence="8">
    <location>
        <begin position="223"/>
        <end position="256"/>
    </location>
</feature>
<proteinExistence type="inferred from homology"/>
<dbReference type="InterPro" id="IPR035906">
    <property type="entry name" value="MetI-like_sf"/>
</dbReference>
<accession>A0ABT7K0G6</accession>
<evidence type="ECO:0000256" key="8">
    <source>
        <dbReference type="RuleBase" id="RU363032"/>
    </source>
</evidence>
<evidence type="ECO:0000256" key="5">
    <source>
        <dbReference type="ARBA" id="ARBA00022692"/>
    </source>
</evidence>
<feature type="domain" description="ABC transmembrane type-1" evidence="9">
    <location>
        <begin position="69"/>
        <end position="258"/>
    </location>
</feature>
<feature type="transmembrane region" description="Helical" evidence="8">
    <location>
        <begin position="12"/>
        <end position="38"/>
    </location>
</feature>
<evidence type="ECO:0000259" key="9">
    <source>
        <dbReference type="PROSITE" id="PS50928"/>
    </source>
</evidence>
<evidence type="ECO:0000256" key="6">
    <source>
        <dbReference type="ARBA" id="ARBA00022989"/>
    </source>
</evidence>
<dbReference type="CDD" id="cd06261">
    <property type="entry name" value="TM_PBP2"/>
    <property type="match status" value="1"/>
</dbReference>
<name>A0ABT7K0G6_9HYPH</name>
<sequence>MTPRRGGISDQAAGAVLLVALVIFVLGPLACVLIWAFADVWRPPAFLPAQWGVKYWGLILARADVRQALPVSLMISTIVTLLSATVCLPAAYAFARLEFPGKRWLLLSFIAVNAFPRFPLYVSIAVFFLSAGLIGTYTAVVLVQLVFTLLFMIWIPAAAFRGVDPRMEEAARDVGASHLTVLLRITLPQAAPAIGAALLLTFVNTFYDVDGALLVGVPDVRTLPIIMLSLITGQIIVQYGAVLSVMLWVPSLVLLLFARRLFESRSFAAGFGA</sequence>
<dbReference type="PANTHER" id="PTHR43357">
    <property type="entry name" value="INNER MEMBRANE ABC TRANSPORTER PERMEASE PROTEIN YDCV"/>
    <property type="match status" value="1"/>
</dbReference>
<keyword evidence="7 8" id="KW-0472">Membrane</keyword>
<evidence type="ECO:0000256" key="2">
    <source>
        <dbReference type="ARBA" id="ARBA00022448"/>
    </source>
</evidence>
<gene>
    <name evidence="10" type="ORF">PY649_24675</name>
</gene>
<dbReference type="Gene3D" id="1.10.3720.10">
    <property type="entry name" value="MetI-like"/>
    <property type="match status" value="1"/>
</dbReference>
<keyword evidence="3" id="KW-1003">Cell membrane</keyword>
<evidence type="ECO:0000313" key="11">
    <source>
        <dbReference type="Proteomes" id="UP001172645"/>
    </source>
</evidence>
<evidence type="ECO:0000256" key="4">
    <source>
        <dbReference type="ARBA" id="ARBA00022519"/>
    </source>
</evidence>
<comment type="similarity">
    <text evidence="8">Belongs to the binding-protein-dependent transport system permease family.</text>
</comment>
<feature type="transmembrane region" description="Helical" evidence="8">
    <location>
        <begin position="134"/>
        <end position="160"/>
    </location>
</feature>
<evidence type="ECO:0000256" key="7">
    <source>
        <dbReference type="ARBA" id="ARBA00023136"/>
    </source>
</evidence>
<feature type="transmembrane region" description="Helical" evidence="8">
    <location>
        <begin position="68"/>
        <end position="92"/>
    </location>
</feature>
<evidence type="ECO:0000256" key="3">
    <source>
        <dbReference type="ARBA" id="ARBA00022475"/>
    </source>
</evidence>
<dbReference type="InterPro" id="IPR000515">
    <property type="entry name" value="MetI-like"/>
</dbReference>
<reference evidence="10" key="1">
    <citation type="submission" date="2023-06" db="EMBL/GenBank/DDBJ databases">
        <title>Phylogenetic Diversity of Rhizobium strains.</title>
        <authorList>
            <person name="Moura F.T."/>
            <person name="Helene L.C.F."/>
            <person name="Hungria M."/>
        </authorList>
    </citation>
    <scope>NUCLEOTIDE SEQUENCE</scope>
    <source>
        <strain evidence="10">CCGE526</strain>
    </source>
</reference>
<dbReference type="PROSITE" id="PS50928">
    <property type="entry name" value="ABC_TM1"/>
    <property type="match status" value="1"/>
</dbReference>
<keyword evidence="2 8" id="KW-0813">Transport</keyword>
<dbReference type="PANTHER" id="PTHR43357:SF4">
    <property type="entry name" value="INNER MEMBRANE ABC TRANSPORTER PERMEASE PROTEIN YDCV"/>
    <property type="match status" value="1"/>
</dbReference>
<dbReference type="SUPFAM" id="SSF161098">
    <property type="entry name" value="MetI-like"/>
    <property type="match status" value="1"/>
</dbReference>
<dbReference type="EMBL" id="JARFYM010000025">
    <property type="protein sequence ID" value="MDL2402104.1"/>
    <property type="molecule type" value="Genomic_DNA"/>
</dbReference>
<keyword evidence="6 8" id="KW-1133">Transmembrane helix</keyword>
<dbReference type="Pfam" id="PF00528">
    <property type="entry name" value="BPD_transp_1"/>
    <property type="match status" value="1"/>
</dbReference>
<dbReference type="Proteomes" id="UP001172645">
    <property type="component" value="Unassembled WGS sequence"/>
</dbReference>
<organism evidence="10 11">
    <name type="scientific">Rhizobium mayense</name>
    <dbReference type="NCBI Taxonomy" id="1312184"/>
    <lineage>
        <taxon>Bacteria</taxon>
        <taxon>Pseudomonadati</taxon>
        <taxon>Pseudomonadota</taxon>
        <taxon>Alphaproteobacteria</taxon>
        <taxon>Hyphomicrobiales</taxon>
        <taxon>Rhizobiaceae</taxon>
        <taxon>Rhizobium/Agrobacterium group</taxon>
        <taxon>Rhizobium</taxon>
    </lineage>
</organism>